<keyword evidence="1" id="KW-0472">Membrane</keyword>
<evidence type="ECO:0000313" key="2">
    <source>
        <dbReference type="EMBL" id="SDB95648.1"/>
    </source>
</evidence>
<feature type="transmembrane region" description="Helical" evidence="1">
    <location>
        <begin position="295"/>
        <end position="313"/>
    </location>
</feature>
<feature type="transmembrane region" description="Helical" evidence="1">
    <location>
        <begin position="100"/>
        <end position="122"/>
    </location>
</feature>
<keyword evidence="1" id="KW-0812">Transmembrane</keyword>
<feature type="transmembrane region" description="Helical" evidence="1">
    <location>
        <begin position="366"/>
        <end position="385"/>
    </location>
</feature>
<keyword evidence="3" id="KW-1185">Reference proteome</keyword>
<name>A0A1G6HNE3_9ACTN</name>
<gene>
    <name evidence="2" type="ORF">GA0111570_111106</name>
</gene>
<dbReference type="Pfam" id="PF16980">
    <property type="entry name" value="CitMHS_2"/>
    <property type="match status" value="1"/>
</dbReference>
<feature type="transmembrane region" description="Helical" evidence="1">
    <location>
        <begin position="134"/>
        <end position="153"/>
    </location>
</feature>
<reference evidence="2 3" key="1">
    <citation type="submission" date="2016-06" db="EMBL/GenBank/DDBJ databases">
        <authorList>
            <person name="Olsen C.W."/>
            <person name="Carey S."/>
            <person name="Hinshaw L."/>
            <person name="Karasin A.I."/>
        </authorList>
    </citation>
    <scope>NUCLEOTIDE SEQUENCE [LARGE SCALE GENOMIC DNA]</scope>
    <source>
        <strain evidence="2 3">LZ-22</strain>
    </source>
</reference>
<feature type="transmembrane region" description="Helical" evidence="1">
    <location>
        <begin position="36"/>
        <end position="56"/>
    </location>
</feature>
<protein>
    <submittedName>
        <fullName evidence="2">Na+/H+ antiporter NhaD</fullName>
    </submittedName>
</protein>
<feature type="transmembrane region" description="Helical" evidence="1">
    <location>
        <begin position="173"/>
        <end position="195"/>
    </location>
</feature>
<dbReference type="AlphaFoldDB" id="A0A1G6HNE3"/>
<proteinExistence type="predicted"/>
<feature type="transmembrane region" description="Helical" evidence="1">
    <location>
        <begin position="436"/>
        <end position="454"/>
    </location>
</feature>
<feature type="transmembrane region" description="Helical" evidence="1">
    <location>
        <begin position="325"/>
        <end position="346"/>
    </location>
</feature>
<dbReference type="EMBL" id="FMYF01000011">
    <property type="protein sequence ID" value="SDB95648.1"/>
    <property type="molecule type" value="Genomic_DNA"/>
</dbReference>
<dbReference type="OrthoDB" id="9765532at2"/>
<feature type="transmembrane region" description="Helical" evidence="1">
    <location>
        <begin position="226"/>
        <end position="247"/>
    </location>
</feature>
<feature type="transmembrane region" description="Helical" evidence="1">
    <location>
        <begin position="406"/>
        <end position="430"/>
    </location>
</feature>
<evidence type="ECO:0000256" key="1">
    <source>
        <dbReference type="SAM" id="Phobius"/>
    </source>
</evidence>
<sequence>MLVPWWGLIPFVIMLASIAVMPLAPQTQHLWENVRFQLGLSLVLGLPVAIWMWFLLGPTVVFHTVVEYVQFIALLFALFVVAGGFFMTGDIRATPRNNTVALAIGGVLASFIGTTGAAMLLIRPLLNINQERKLRVHTVVFTILVVANNGGLLTPLGDPPLFLGFLRGVPFTWTFTMLPEWAFINGMLLLTYFALDRRAYRAEGLADLVYDDTNIEPLRFRGRRNLVWFAVIILGVALVPSLDLHAIEEGHAAWTAYVPWRELLMGGAAGASYFLGSRTVRYDDNKFTWGPIGEVAALFVGIFLTMIPALHYLGDIAPKLPLNEITLFIFTGGLSSVLDNAPTYATFFEMASKLPGETLVAGVPEIYLLSISLGAVTCGAITYIGNGPNFMVKSVAESAGVGMPSFGGYIVWTFRYLVPVLVAMVCLFIAQPLWANVLGLVVTALVVLQAVANIRGTKGAARIPAGVGVGRTD</sequence>
<feature type="transmembrane region" description="Helical" evidence="1">
    <location>
        <begin position="68"/>
        <end position="88"/>
    </location>
</feature>
<feature type="transmembrane region" description="Helical" evidence="1">
    <location>
        <begin position="5"/>
        <end position="24"/>
    </location>
</feature>
<accession>A0A1G6HNE3</accession>
<organism evidence="2 3">
    <name type="scientific">Raineyella antarctica</name>
    <dbReference type="NCBI Taxonomy" id="1577474"/>
    <lineage>
        <taxon>Bacteria</taxon>
        <taxon>Bacillati</taxon>
        <taxon>Actinomycetota</taxon>
        <taxon>Actinomycetes</taxon>
        <taxon>Propionibacteriales</taxon>
        <taxon>Propionibacteriaceae</taxon>
        <taxon>Raineyella</taxon>
    </lineage>
</organism>
<dbReference type="STRING" id="1577474.GA0111570_111106"/>
<dbReference type="RefSeq" id="WP_092612830.1">
    <property type="nucleotide sequence ID" value="NZ_FMYF01000011.1"/>
</dbReference>
<dbReference type="Proteomes" id="UP000199086">
    <property type="component" value="Unassembled WGS sequence"/>
</dbReference>
<keyword evidence="1" id="KW-1133">Transmembrane helix</keyword>
<dbReference type="InterPro" id="IPR031566">
    <property type="entry name" value="CitMHS_2"/>
</dbReference>
<evidence type="ECO:0000313" key="3">
    <source>
        <dbReference type="Proteomes" id="UP000199086"/>
    </source>
</evidence>